<sequence length="213" mass="24357">MRTPRSVRTVERFGRARLSRSFFMREFLFSEIACIEGMRNMPDDPQLAIAAGRALCEHLLEPLQATFGRVAIRSSYRSPEVNGFGNARDLSCASNEHNRARHAWDRRDADGHMGAMATIVIPWHMDRLRDGGSWTSMAWWIHDHLPYSELEFYPKLGAFNIAWHEMPKRRISSYVEPRGLLTAPGHANHHGDHGEHYSGYPALVVPPPFLHDD</sequence>
<proteinExistence type="predicted"/>
<evidence type="ECO:0000313" key="1">
    <source>
        <dbReference type="EMBL" id="SAK64285.1"/>
    </source>
</evidence>
<dbReference type="Proteomes" id="UP000054596">
    <property type="component" value="Unassembled WGS sequence"/>
</dbReference>
<dbReference type="InterPro" id="IPR009045">
    <property type="entry name" value="Zn_M74/Hedgehog-like"/>
</dbReference>
<dbReference type="STRING" id="1777143.AWB82_03407"/>
<organism evidence="1 2">
    <name type="scientific">Caballeronia glebae</name>
    <dbReference type="NCBI Taxonomy" id="1777143"/>
    <lineage>
        <taxon>Bacteria</taxon>
        <taxon>Pseudomonadati</taxon>
        <taxon>Pseudomonadota</taxon>
        <taxon>Betaproteobacteria</taxon>
        <taxon>Burkholderiales</taxon>
        <taxon>Burkholderiaceae</taxon>
        <taxon>Caballeronia</taxon>
    </lineage>
</organism>
<accession>A0A158B2K2</accession>
<gene>
    <name evidence="1" type="ORF">AWB82_03407</name>
</gene>
<reference evidence="1" key="1">
    <citation type="submission" date="2016-01" db="EMBL/GenBank/DDBJ databases">
        <authorList>
            <person name="Peeters C."/>
        </authorList>
    </citation>
    <scope>NUCLEOTIDE SEQUENCE [LARGE SCALE GENOMIC DNA]</scope>
    <source>
        <strain evidence="1">LMG 29325</strain>
    </source>
</reference>
<keyword evidence="2" id="KW-1185">Reference proteome</keyword>
<evidence type="ECO:0008006" key="3">
    <source>
        <dbReference type="Google" id="ProtNLM"/>
    </source>
</evidence>
<protein>
    <recommendedName>
        <fullName evidence="3">Peptidase M15</fullName>
    </recommendedName>
</protein>
<comment type="caution">
    <text evidence="1">The sequence shown here is derived from an EMBL/GenBank/DDBJ whole genome shotgun (WGS) entry which is preliminary data.</text>
</comment>
<dbReference type="EMBL" id="FCOJ02000022">
    <property type="protein sequence ID" value="SAK64285.1"/>
    <property type="molecule type" value="Genomic_DNA"/>
</dbReference>
<dbReference type="OrthoDB" id="7171572at2"/>
<dbReference type="SUPFAM" id="SSF55166">
    <property type="entry name" value="Hedgehog/DD-peptidase"/>
    <property type="match status" value="1"/>
</dbReference>
<name>A0A158B2K2_9BURK</name>
<dbReference type="AlphaFoldDB" id="A0A158B2K2"/>
<evidence type="ECO:0000313" key="2">
    <source>
        <dbReference type="Proteomes" id="UP000054596"/>
    </source>
</evidence>
<dbReference type="RefSeq" id="WP_086969157.1">
    <property type="nucleotide sequence ID" value="NZ_FCOJ02000022.1"/>
</dbReference>